<evidence type="ECO:0000313" key="3">
    <source>
        <dbReference type="EMBL" id="KAF9498701.1"/>
    </source>
</evidence>
<gene>
    <name evidence="3" type="ORF">BDN71DRAFT_353372</name>
</gene>
<feature type="chain" id="PRO_5040391845" description="GPI anchored protein" evidence="2">
    <location>
        <begin position="18"/>
        <end position="391"/>
    </location>
</feature>
<evidence type="ECO:0008006" key="5">
    <source>
        <dbReference type="Google" id="ProtNLM"/>
    </source>
</evidence>
<dbReference type="AlphaFoldDB" id="A0A9P6A3Q7"/>
<evidence type="ECO:0000313" key="4">
    <source>
        <dbReference type="Proteomes" id="UP000807025"/>
    </source>
</evidence>
<feature type="region of interest" description="Disordered" evidence="1">
    <location>
        <begin position="169"/>
        <end position="188"/>
    </location>
</feature>
<accession>A0A9P6A3Q7</accession>
<dbReference type="Proteomes" id="UP000807025">
    <property type="component" value="Unassembled WGS sequence"/>
</dbReference>
<protein>
    <recommendedName>
        <fullName evidence="5">GPI anchored protein</fullName>
    </recommendedName>
</protein>
<sequence length="391" mass="40367">MRFSVLFLYALCVIAQAVHDARAPIEHLSLSASGDDFAELTPLFSSPLRSNSARGDVDRRDNPLAGLLVRQSCPSGWGLCNNGRCCRLGGRCCGGGRCCDPGDFCYASGCCRNSETGCEGVSCCPANYTCCSGGCCRPGTYCAVANGRRGCCQNGKICTSGGSAGGGGGGGDVTTTRVPIPDPTTRTTAATTRTIAATTRPIITAIVPSPTPAPGSSIVDISATDPRITYRGSWQSVASSCNSSSQSRMATEPFSSFSLGFQGNAVYLSLSSYNAHYTVTVGGRTTTFGGFESFVIPSNCSLSFEQAGLPTQSNTIQVTVSGSSLDSLAADQWSFSLDKIVVASTDPAVTSSARAAQSTVTGLSDNSAPAFKWAPIRLATGVAVVSVFFLF</sequence>
<keyword evidence="2" id="KW-0732">Signal</keyword>
<proteinExistence type="predicted"/>
<organism evidence="3 4">
    <name type="scientific">Pleurotus eryngii</name>
    <name type="common">Boletus of the steppes</name>
    <dbReference type="NCBI Taxonomy" id="5323"/>
    <lineage>
        <taxon>Eukaryota</taxon>
        <taxon>Fungi</taxon>
        <taxon>Dikarya</taxon>
        <taxon>Basidiomycota</taxon>
        <taxon>Agaricomycotina</taxon>
        <taxon>Agaricomycetes</taxon>
        <taxon>Agaricomycetidae</taxon>
        <taxon>Agaricales</taxon>
        <taxon>Pleurotineae</taxon>
        <taxon>Pleurotaceae</taxon>
        <taxon>Pleurotus</taxon>
    </lineage>
</organism>
<feature type="signal peptide" evidence="2">
    <location>
        <begin position="1"/>
        <end position="17"/>
    </location>
</feature>
<comment type="caution">
    <text evidence="3">The sequence shown here is derived from an EMBL/GenBank/DDBJ whole genome shotgun (WGS) entry which is preliminary data.</text>
</comment>
<evidence type="ECO:0000256" key="1">
    <source>
        <dbReference type="SAM" id="MobiDB-lite"/>
    </source>
</evidence>
<dbReference type="OrthoDB" id="5358959at2759"/>
<reference evidence="3" key="1">
    <citation type="submission" date="2020-11" db="EMBL/GenBank/DDBJ databases">
        <authorList>
            <consortium name="DOE Joint Genome Institute"/>
            <person name="Ahrendt S."/>
            <person name="Riley R."/>
            <person name="Andreopoulos W."/>
            <person name="Labutti K."/>
            <person name="Pangilinan J."/>
            <person name="Ruiz-Duenas F.J."/>
            <person name="Barrasa J.M."/>
            <person name="Sanchez-Garcia M."/>
            <person name="Camarero S."/>
            <person name="Miyauchi S."/>
            <person name="Serrano A."/>
            <person name="Linde D."/>
            <person name="Babiker R."/>
            <person name="Drula E."/>
            <person name="Ayuso-Fernandez I."/>
            <person name="Pacheco R."/>
            <person name="Padilla G."/>
            <person name="Ferreira P."/>
            <person name="Barriuso J."/>
            <person name="Kellner H."/>
            <person name="Castanera R."/>
            <person name="Alfaro M."/>
            <person name="Ramirez L."/>
            <person name="Pisabarro A.G."/>
            <person name="Kuo A."/>
            <person name="Tritt A."/>
            <person name="Lipzen A."/>
            <person name="He G."/>
            <person name="Yan M."/>
            <person name="Ng V."/>
            <person name="Cullen D."/>
            <person name="Martin F."/>
            <person name="Rosso M.-N."/>
            <person name="Henrissat B."/>
            <person name="Hibbett D."/>
            <person name="Martinez A.T."/>
            <person name="Grigoriev I.V."/>
        </authorList>
    </citation>
    <scope>NUCLEOTIDE SEQUENCE</scope>
    <source>
        <strain evidence="3">ATCC 90797</strain>
    </source>
</reference>
<dbReference type="EMBL" id="MU154536">
    <property type="protein sequence ID" value="KAF9498701.1"/>
    <property type="molecule type" value="Genomic_DNA"/>
</dbReference>
<keyword evidence="4" id="KW-1185">Reference proteome</keyword>
<name>A0A9P6A3Q7_PLEER</name>
<evidence type="ECO:0000256" key="2">
    <source>
        <dbReference type="SAM" id="SignalP"/>
    </source>
</evidence>